<keyword evidence="4" id="KW-1185">Reference proteome</keyword>
<dbReference type="RefSeq" id="WP_116017797.1">
    <property type="nucleotide sequence ID" value="NZ_QUOT01000001.1"/>
</dbReference>
<evidence type="ECO:0000313" key="4">
    <source>
        <dbReference type="Proteomes" id="UP000256899"/>
    </source>
</evidence>
<accession>A0A3E0U6V8</accession>
<dbReference type="Pfam" id="PF13778">
    <property type="entry name" value="DUF4174"/>
    <property type="match status" value="1"/>
</dbReference>
<proteinExistence type="predicted"/>
<protein>
    <submittedName>
        <fullName evidence="3">DUF4174 domain-containing protein</fullName>
    </submittedName>
</protein>
<dbReference type="Proteomes" id="UP000256899">
    <property type="component" value="Unassembled WGS sequence"/>
</dbReference>
<evidence type="ECO:0000259" key="2">
    <source>
        <dbReference type="Pfam" id="PF13778"/>
    </source>
</evidence>
<comment type="caution">
    <text evidence="3">The sequence shown here is derived from an EMBL/GenBank/DDBJ whole genome shotgun (WGS) entry which is preliminary data.</text>
</comment>
<name>A0A3E0U6V8_9GAMM</name>
<gene>
    <name evidence="3" type="ORF">DXX94_17240</name>
</gene>
<reference evidence="4" key="1">
    <citation type="submission" date="2018-08" db="EMBL/GenBank/DDBJ databases">
        <title>Thalassotalea euphylliae genome.</title>
        <authorList>
            <person name="Summers S."/>
            <person name="Rice S.A."/>
            <person name="Freckelton M.L."/>
            <person name="Nedved B.T."/>
            <person name="Hadfield M.G."/>
        </authorList>
    </citation>
    <scope>NUCLEOTIDE SEQUENCE [LARGE SCALE GENOMIC DNA]</scope>
    <source>
        <strain evidence="4">H3</strain>
    </source>
</reference>
<dbReference type="AlphaFoldDB" id="A0A3E0U6V8"/>
<keyword evidence="1" id="KW-0732">Signal</keyword>
<evidence type="ECO:0000256" key="1">
    <source>
        <dbReference type="ARBA" id="ARBA00022729"/>
    </source>
</evidence>
<organism evidence="3 4">
    <name type="scientific">Thalassotalea euphylliae</name>
    <dbReference type="NCBI Taxonomy" id="1655234"/>
    <lineage>
        <taxon>Bacteria</taxon>
        <taxon>Pseudomonadati</taxon>
        <taxon>Pseudomonadota</taxon>
        <taxon>Gammaproteobacteria</taxon>
        <taxon>Alteromonadales</taxon>
        <taxon>Colwelliaceae</taxon>
        <taxon>Thalassotalea</taxon>
    </lineage>
</organism>
<dbReference type="EMBL" id="QUOT01000001">
    <property type="protein sequence ID" value="REL32317.1"/>
    <property type="molecule type" value="Genomic_DNA"/>
</dbReference>
<dbReference type="InterPro" id="IPR025232">
    <property type="entry name" value="DUF4174"/>
</dbReference>
<sequence length="164" mass="18743">MLKRSLTTAVLLLAIALSLTAINVVGFEVDNPQHVTKKSTDTKQFSDFLWQKRLVLIHSDTQPPLTPFMWELDYESLTERKLAIYALINQQSFQLLPNTVMRRTPTLDQVLMQKLTEHQIMNSNSAILIGLDGDVKAKYPLASLSYERIKALIDTMPMRQAELR</sequence>
<evidence type="ECO:0000313" key="3">
    <source>
        <dbReference type="EMBL" id="REL32317.1"/>
    </source>
</evidence>
<feature type="domain" description="DUF4174" evidence="2">
    <location>
        <begin position="46"/>
        <end position="162"/>
    </location>
</feature>